<evidence type="ECO:0000313" key="1">
    <source>
        <dbReference type="EMBL" id="AKV68549.1"/>
    </source>
</evidence>
<dbReference type="AlphaFoldDB" id="A0A0K1S326"/>
<keyword evidence="2" id="KW-1185">Reference proteome</keyword>
<dbReference type="Proteomes" id="UP000068167">
    <property type="component" value="Chromosome"/>
</dbReference>
<protein>
    <submittedName>
        <fullName evidence="1">Uncharacterized protein</fullName>
    </submittedName>
</protein>
<dbReference type="EMBL" id="CP011339">
    <property type="protein sequence ID" value="AKV68549.1"/>
    <property type="molecule type" value="Genomic_DNA"/>
</dbReference>
<gene>
    <name evidence="1" type="ORF">VL20_3546</name>
</gene>
<organism evidence="1 2">
    <name type="scientific">Microcystis panniformis FACHB-1757</name>
    <dbReference type="NCBI Taxonomy" id="1638788"/>
    <lineage>
        <taxon>Bacteria</taxon>
        <taxon>Bacillati</taxon>
        <taxon>Cyanobacteriota</taxon>
        <taxon>Cyanophyceae</taxon>
        <taxon>Oscillatoriophycideae</taxon>
        <taxon>Chroococcales</taxon>
        <taxon>Microcystaceae</taxon>
        <taxon>Microcystis</taxon>
    </lineage>
</organism>
<accession>A0A0K1S326</accession>
<proteinExistence type="predicted"/>
<dbReference type="KEGG" id="mpk:VL20_3546"/>
<evidence type="ECO:0000313" key="2">
    <source>
        <dbReference type="Proteomes" id="UP000068167"/>
    </source>
</evidence>
<sequence length="48" mass="5569">MLYFQPTSTFPQRITAIDKILAYLATSSPFWPSSLNPVKNPLWEERVN</sequence>
<name>A0A0K1S326_9CHRO</name>
<reference evidence="1 2" key="1">
    <citation type="journal article" date="2016" name="Stand. Genomic Sci.">
        <title>Complete genome sequence and genomic characterization of Microcystis panniformis FACHB 1757 by third-generation sequencing.</title>
        <authorList>
            <person name="Zhang J.Y."/>
            <person name="Guan R."/>
            <person name="Zhang H.J."/>
            <person name="Li H."/>
            <person name="Xiao P."/>
            <person name="Yu G.L."/>
            <person name="Du L."/>
            <person name="Cao D.M."/>
            <person name="Zhu B.C."/>
            <person name="Li R.H."/>
            <person name="Lu Z.H."/>
        </authorList>
    </citation>
    <scope>NUCLEOTIDE SEQUENCE [LARGE SCALE GENOMIC DNA]</scope>
    <source>
        <strain evidence="1 2">FACHB-1757</strain>
    </source>
</reference>